<dbReference type="InterPro" id="IPR023546">
    <property type="entry name" value="MGMT"/>
</dbReference>
<keyword evidence="5 9" id="KW-0808">Transferase</keyword>
<comment type="subcellular location">
    <subcellularLocation>
        <location evidence="9">Cytoplasm</location>
    </subcellularLocation>
</comment>
<dbReference type="Pfam" id="PF02870">
    <property type="entry name" value="Methyltransf_1N"/>
    <property type="match status" value="1"/>
</dbReference>
<dbReference type="SUPFAM" id="SSF46767">
    <property type="entry name" value="Methylated DNA-protein cysteine methyltransferase, C-terminal domain"/>
    <property type="match status" value="1"/>
</dbReference>
<proteinExistence type="inferred from homology"/>
<organism evidence="12 13">
    <name type="scientific">Azospirillum humicireducens</name>
    <dbReference type="NCBI Taxonomy" id="1226968"/>
    <lineage>
        <taxon>Bacteria</taxon>
        <taxon>Pseudomonadati</taxon>
        <taxon>Pseudomonadota</taxon>
        <taxon>Alphaproteobacteria</taxon>
        <taxon>Rhodospirillales</taxon>
        <taxon>Azospirillaceae</taxon>
        <taxon>Azospirillum</taxon>
    </lineage>
</organism>
<dbReference type="EMBL" id="CP015285">
    <property type="protein sequence ID" value="ANC92582.1"/>
    <property type="molecule type" value="Genomic_DNA"/>
</dbReference>
<keyword evidence="3 9" id="KW-0963">Cytoplasm</keyword>
<feature type="domain" description="Methylated-DNA-[protein]-cysteine S-methyltransferase DNA binding" evidence="10">
    <location>
        <begin position="67"/>
        <end position="146"/>
    </location>
</feature>
<evidence type="ECO:0000259" key="10">
    <source>
        <dbReference type="Pfam" id="PF01035"/>
    </source>
</evidence>
<accession>A0A160JHN0</accession>
<keyword evidence="13" id="KW-1185">Reference proteome</keyword>
<dbReference type="Pfam" id="PF01035">
    <property type="entry name" value="DNA_binding_1"/>
    <property type="match status" value="1"/>
</dbReference>
<evidence type="ECO:0000259" key="11">
    <source>
        <dbReference type="Pfam" id="PF02870"/>
    </source>
</evidence>
<comment type="function">
    <text evidence="9">Involved in the cellular defense against the biological effects of O6-methylguanine (O6-MeG) and O4-methylthymine (O4-MeT) in DNA. Repairs the methylated nucleobase in DNA by stoichiometrically transferring the methyl group to a cysteine residue in the enzyme. This is a suicide reaction: the enzyme is irreversibly inactivated.</text>
</comment>
<evidence type="ECO:0000256" key="6">
    <source>
        <dbReference type="ARBA" id="ARBA00022763"/>
    </source>
</evidence>
<dbReference type="Proteomes" id="UP000077405">
    <property type="component" value="Chromosome"/>
</dbReference>
<dbReference type="InterPro" id="IPR008332">
    <property type="entry name" value="MethylG_MeTrfase_N"/>
</dbReference>
<dbReference type="Gene3D" id="3.30.160.70">
    <property type="entry name" value="Methylated DNA-protein cysteine methyltransferase domain"/>
    <property type="match status" value="1"/>
</dbReference>
<dbReference type="InterPro" id="IPR014048">
    <property type="entry name" value="MethylDNA_cys_MeTrfase_DNA-bd"/>
</dbReference>
<dbReference type="CDD" id="cd06445">
    <property type="entry name" value="ATase"/>
    <property type="match status" value="1"/>
</dbReference>
<keyword evidence="6 9" id="KW-0227">DNA damage</keyword>
<evidence type="ECO:0000313" key="13">
    <source>
        <dbReference type="Proteomes" id="UP000077405"/>
    </source>
</evidence>
<dbReference type="EC" id="2.1.1.63" evidence="9"/>
<dbReference type="AlphaFoldDB" id="A0A160JHN0"/>
<sequence>MARLSIHSPLGPLMLTGDGSALTGVGWGRFEQDDADTVLAETARQLDAYFTGRLQHFDLPLKPAGTPFRQSVWEAMLAIPYGGTATYGGMAKLLGSAPRAVGGACGANPIPIIIPCHRVLASGGAPGGYSGHGGLDTKAWLLGLERRHAGLGASSRGQGNGAAAEQFALL</sequence>
<keyword evidence="7 9" id="KW-0234">DNA repair</keyword>
<dbReference type="InterPro" id="IPR036388">
    <property type="entry name" value="WH-like_DNA-bd_sf"/>
</dbReference>
<reference evidence="12 13" key="1">
    <citation type="journal article" date="2013" name="Int. J. Syst. Evol. Microbiol.">
        <title>Azospirillum humicireducens sp. nov., a nitrogen-fixing bacterium isolated from a microbial fuel cell.</title>
        <authorList>
            <person name="Zhou S."/>
            <person name="Han L."/>
            <person name="Wang Y."/>
            <person name="Yang G."/>
            <person name="Zhuang L."/>
            <person name="Hu P."/>
        </authorList>
    </citation>
    <scope>NUCLEOTIDE SEQUENCE [LARGE SCALE GENOMIC DNA]</scope>
    <source>
        <strain evidence="12 13">SgZ-5</strain>
    </source>
</reference>
<dbReference type="KEGG" id="ahu:A6A40_12140"/>
<dbReference type="OrthoDB" id="9802228at2"/>
<comment type="similarity">
    <text evidence="2 9">Belongs to the MGMT family.</text>
</comment>
<evidence type="ECO:0000256" key="7">
    <source>
        <dbReference type="ARBA" id="ARBA00023204"/>
    </source>
</evidence>
<comment type="catalytic activity">
    <reaction evidence="1 9">
        <text>a 4-O-methyl-thymidine in DNA + L-cysteinyl-[protein] = a thymidine in DNA + S-methyl-L-cysteinyl-[protein]</text>
        <dbReference type="Rhea" id="RHEA:53428"/>
        <dbReference type="Rhea" id="RHEA-COMP:10131"/>
        <dbReference type="Rhea" id="RHEA-COMP:10132"/>
        <dbReference type="Rhea" id="RHEA-COMP:13555"/>
        <dbReference type="Rhea" id="RHEA-COMP:13556"/>
        <dbReference type="ChEBI" id="CHEBI:29950"/>
        <dbReference type="ChEBI" id="CHEBI:82612"/>
        <dbReference type="ChEBI" id="CHEBI:137386"/>
        <dbReference type="ChEBI" id="CHEBI:137387"/>
        <dbReference type="EC" id="2.1.1.63"/>
    </reaction>
</comment>
<evidence type="ECO:0000256" key="4">
    <source>
        <dbReference type="ARBA" id="ARBA00022603"/>
    </source>
</evidence>
<comment type="miscellaneous">
    <text evidence="9">This enzyme catalyzes only one turnover and therefore is not strictly catalytic. According to one definition, an enzyme is a biocatalyst that acts repeatedly and over many reaction cycles.</text>
</comment>
<keyword evidence="4 9" id="KW-0489">Methyltransferase</keyword>
<dbReference type="InterPro" id="IPR036631">
    <property type="entry name" value="MGMT_N_sf"/>
</dbReference>
<dbReference type="PROSITE" id="PS00374">
    <property type="entry name" value="MGMT"/>
    <property type="match status" value="1"/>
</dbReference>
<dbReference type="NCBIfam" id="TIGR00589">
    <property type="entry name" value="ogt"/>
    <property type="match status" value="1"/>
</dbReference>
<dbReference type="InterPro" id="IPR001497">
    <property type="entry name" value="MethylDNA_cys_MeTrfase_AS"/>
</dbReference>
<name>A0A160JHN0_9PROT</name>
<feature type="domain" description="Methylguanine DNA methyltransferase ribonuclease-like" evidence="11">
    <location>
        <begin position="6"/>
        <end position="63"/>
    </location>
</feature>
<dbReference type="GO" id="GO:0003908">
    <property type="term" value="F:methylated-DNA-[protein]-cysteine S-methyltransferase activity"/>
    <property type="evidence" value="ECO:0007669"/>
    <property type="project" value="UniProtKB-UniRule"/>
</dbReference>
<dbReference type="RefSeq" id="WP_063635629.1">
    <property type="nucleotide sequence ID" value="NZ_CP015285.1"/>
</dbReference>
<dbReference type="InterPro" id="IPR036217">
    <property type="entry name" value="MethylDNA_cys_MeTrfase_DNAb"/>
</dbReference>
<evidence type="ECO:0000256" key="5">
    <source>
        <dbReference type="ARBA" id="ARBA00022679"/>
    </source>
</evidence>
<dbReference type="PANTHER" id="PTHR10815">
    <property type="entry name" value="METHYLATED-DNA--PROTEIN-CYSTEINE METHYLTRANSFERASE"/>
    <property type="match status" value="1"/>
</dbReference>
<dbReference type="GO" id="GO:0032259">
    <property type="term" value="P:methylation"/>
    <property type="evidence" value="ECO:0007669"/>
    <property type="project" value="UniProtKB-KW"/>
</dbReference>
<evidence type="ECO:0000256" key="1">
    <source>
        <dbReference type="ARBA" id="ARBA00001286"/>
    </source>
</evidence>
<evidence type="ECO:0000313" key="12">
    <source>
        <dbReference type="EMBL" id="ANC92582.1"/>
    </source>
</evidence>
<comment type="catalytic activity">
    <reaction evidence="8 9">
        <text>a 6-O-methyl-2'-deoxyguanosine in DNA + L-cysteinyl-[protein] = S-methyl-L-cysteinyl-[protein] + a 2'-deoxyguanosine in DNA</text>
        <dbReference type="Rhea" id="RHEA:24000"/>
        <dbReference type="Rhea" id="RHEA-COMP:10131"/>
        <dbReference type="Rhea" id="RHEA-COMP:10132"/>
        <dbReference type="Rhea" id="RHEA-COMP:11367"/>
        <dbReference type="Rhea" id="RHEA-COMP:11368"/>
        <dbReference type="ChEBI" id="CHEBI:29950"/>
        <dbReference type="ChEBI" id="CHEBI:82612"/>
        <dbReference type="ChEBI" id="CHEBI:85445"/>
        <dbReference type="ChEBI" id="CHEBI:85448"/>
        <dbReference type="EC" id="2.1.1.63"/>
    </reaction>
</comment>
<feature type="active site" description="Nucleophile; methyl group acceptor" evidence="9">
    <location>
        <position position="116"/>
    </location>
</feature>
<dbReference type="SUPFAM" id="SSF53155">
    <property type="entry name" value="Methylated DNA-protein cysteine methyltransferase domain"/>
    <property type="match status" value="1"/>
</dbReference>
<dbReference type="GO" id="GO:0006307">
    <property type="term" value="P:DNA alkylation repair"/>
    <property type="evidence" value="ECO:0007669"/>
    <property type="project" value="UniProtKB-UniRule"/>
</dbReference>
<evidence type="ECO:0000256" key="9">
    <source>
        <dbReference type="HAMAP-Rule" id="MF_00772"/>
    </source>
</evidence>
<dbReference type="PANTHER" id="PTHR10815:SF13">
    <property type="entry name" value="METHYLATED-DNA--PROTEIN-CYSTEINE METHYLTRANSFERASE"/>
    <property type="match status" value="1"/>
</dbReference>
<protein>
    <recommendedName>
        <fullName evidence="9">Methylated-DNA--protein-cysteine methyltransferase</fullName>
        <ecNumber evidence="9">2.1.1.63</ecNumber>
    </recommendedName>
    <alternativeName>
        <fullName evidence="9">6-O-methylguanine-DNA methyltransferase</fullName>
        <shortName evidence="9">MGMT</shortName>
    </alternativeName>
    <alternativeName>
        <fullName evidence="9">O-6-methylguanine-DNA-alkyltransferase</fullName>
    </alternativeName>
</protein>
<gene>
    <name evidence="12" type="ORF">A6A40_12140</name>
</gene>
<evidence type="ECO:0000256" key="8">
    <source>
        <dbReference type="ARBA" id="ARBA00049348"/>
    </source>
</evidence>
<dbReference type="FunFam" id="1.10.10.10:FF:000214">
    <property type="entry name" value="Methylated-DNA--protein-cysteine methyltransferase"/>
    <property type="match status" value="1"/>
</dbReference>
<evidence type="ECO:0000256" key="2">
    <source>
        <dbReference type="ARBA" id="ARBA00008711"/>
    </source>
</evidence>
<dbReference type="HAMAP" id="MF_00772">
    <property type="entry name" value="OGT"/>
    <property type="match status" value="1"/>
</dbReference>
<dbReference type="STRING" id="1226968.A6A40_12140"/>
<evidence type="ECO:0000256" key="3">
    <source>
        <dbReference type="ARBA" id="ARBA00022490"/>
    </source>
</evidence>
<dbReference type="GO" id="GO:0005737">
    <property type="term" value="C:cytoplasm"/>
    <property type="evidence" value="ECO:0007669"/>
    <property type="project" value="UniProtKB-SubCell"/>
</dbReference>
<dbReference type="Gene3D" id="1.10.10.10">
    <property type="entry name" value="Winged helix-like DNA-binding domain superfamily/Winged helix DNA-binding domain"/>
    <property type="match status" value="1"/>
</dbReference>